<sequence length="1064" mass="119351">MKYYIYLIFSFISFGQVVFAQEMIKTSTKAIDVIHLFSAGNKIEWAVPISKNEKILLQWEERNTSFTQSEGIRSFVGYHDKNLVAVISILNSTISGNIRWKDKEIVLKTSEDGFLILYTESSNYKCGTCANGHCHTNEPSTKRPVLLSDSDTPTPSIPNTNVLRIYRLAMAVSYEYFSDTSIIGFSSKVEEVKKFWATKEMELNEVYTRDLGIRFEVVKEEKLISTQRDEISGRNADYIINNATKIINSKIGEKNYDLGIYIAKVTEVAGLAYLENAYKTEKAAAVALVSRPVIMHEIGHLFGARHTFSITSPSRPQIDPASDKTEMSTGQSIMSYGYPRDFFSLRSIQMIREKLVNVPYFSDTNRTQKVGNHPSVTNFPYGIAIQNQPPTIDKTKIKASYKIPKETFFQFYIPAQDPESKSLLYAAHQTDIRPERQASNARFLTRKATSSNPVTFQTEYSEKSRNEMANTRPNAVGTFTFWLGVSDAQPQKVSDYISQYDMAQTQVIIEDGTPFKITSLMEKNYKGGDNVQLTWSVDSKIFDKKTSKVRILLSDDFGKTFKYTLAASTENDGNHTIKLPNISVKAIAFGEQKWNVNAGIIKIEEIDGIAYALTTFDPKVGGFRITRDPSSPEILTFTKTPEASISVSCEAIPNANNSQFETSGCDLVNITHTDTKINGSCANTYTIKRVYTATGCGQSVNFEQTIFVRDDKSPVFKEPLPTNVSVEEGKIPEQMHLTATDNCSNNVQVIKSKEEKEENGNRVIIYKWEASDECGNKATHTQKITVIPSEINFVGELLKNMTVTCEKEIPSVPTLSASGNCNPKVVYNGETKSNEKCKNDYVLTRSWTATNDCGKSITHTQVITIKDDVKPVFSGNLPTDISVEENNIPTQVDLTATDNCSEEAQVTKSQEERQENGNKVIIYKWGASDECGNKVTHEQKVTIKKSSQPTPPTGGVQPPTGIEPTKEMIVYNGVSTESGSENYLKIEPIENYKNLQIEIFNELGQKVYESKNYQKNGEVFRGYANVKGVFRKGKRLPTGTYFYVLKYQDITGKLNTKQGYLFVR</sequence>
<dbReference type="eggNOG" id="COG4932">
    <property type="taxonomic scope" value="Bacteria"/>
</dbReference>
<dbReference type="AlphaFoldDB" id="A0A0B7H766"/>
<evidence type="ECO:0000313" key="2">
    <source>
        <dbReference type="EMBL" id="CEN33493.1"/>
    </source>
</evidence>
<evidence type="ECO:0008006" key="4">
    <source>
        <dbReference type="Google" id="ProtNLM"/>
    </source>
</evidence>
<dbReference type="Pfam" id="PF13585">
    <property type="entry name" value="CHU_C"/>
    <property type="match status" value="1"/>
</dbReference>
<protein>
    <recommendedName>
        <fullName evidence="4">Reprolysin family zinc metalloprotease</fullName>
    </recommendedName>
</protein>
<dbReference type="Gene3D" id="3.40.390.10">
    <property type="entry name" value="Collagenase (Catalytic Domain)"/>
    <property type="match status" value="1"/>
</dbReference>
<dbReference type="Proteomes" id="UP000038055">
    <property type="component" value="Unassembled WGS sequence"/>
</dbReference>
<dbReference type="EMBL" id="CDOD01000009">
    <property type="protein sequence ID" value="CEN33493.1"/>
    <property type="molecule type" value="Genomic_DNA"/>
</dbReference>
<dbReference type="GO" id="GO:0008237">
    <property type="term" value="F:metallopeptidase activity"/>
    <property type="evidence" value="ECO:0007669"/>
    <property type="project" value="InterPro"/>
</dbReference>
<accession>A0A0B7H766</accession>
<proteinExistence type="predicted"/>
<organism evidence="2 3">
    <name type="scientific">Capnocytophaga cynodegmi</name>
    <dbReference type="NCBI Taxonomy" id="28189"/>
    <lineage>
        <taxon>Bacteria</taxon>
        <taxon>Pseudomonadati</taxon>
        <taxon>Bacteroidota</taxon>
        <taxon>Flavobacteriia</taxon>
        <taxon>Flavobacteriales</taxon>
        <taxon>Flavobacteriaceae</taxon>
        <taxon>Capnocytophaga</taxon>
    </lineage>
</organism>
<evidence type="ECO:0000256" key="1">
    <source>
        <dbReference type="SAM" id="MobiDB-lite"/>
    </source>
</evidence>
<keyword evidence="3" id="KW-1185">Reference proteome</keyword>
<name>A0A0B7H766_9FLAO</name>
<gene>
    <name evidence="2" type="ORF">CCYN2B_170023</name>
</gene>
<dbReference type="SUPFAM" id="SSF55486">
    <property type="entry name" value="Metalloproteases ('zincins'), catalytic domain"/>
    <property type="match status" value="1"/>
</dbReference>
<feature type="region of interest" description="Disordered" evidence="1">
    <location>
        <begin position="941"/>
        <end position="963"/>
    </location>
</feature>
<reference evidence="3" key="1">
    <citation type="submission" date="2015-01" db="EMBL/GenBank/DDBJ databases">
        <authorList>
            <person name="MANFREDI Pablo"/>
        </authorList>
    </citation>
    <scope>NUCLEOTIDE SEQUENCE [LARGE SCALE GENOMIC DNA]</scope>
    <source>
        <strain evidence="3">Ccyn2B</strain>
    </source>
</reference>
<dbReference type="InterPro" id="IPR024079">
    <property type="entry name" value="MetalloPept_cat_dom_sf"/>
</dbReference>
<dbReference type="eggNOG" id="COG2304">
    <property type="taxonomic scope" value="Bacteria"/>
</dbReference>
<dbReference type="STRING" id="28189.CCYN74_380002"/>
<dbReference type="Pfam" id="PF13582">
    <property type="entry name" value="Reprolysin_3"/>
    <property type="match status" value="1"/>
</dbReference>
<dbReference type="RefSeq" id="WP_052456887.1">
    <property type="nucleotide sequence ID" value="NZ_CDOD01000009.1"/>
</dbReference>
<dbReference type="eggNOG" id="COG4935">
    <property type="taxonomic scope" value="Bacteria"/>
</dbReference>
<evidence type="ECO:0000313" key="3">
    <source>
        <dbReference type="Proteomes" id="UP000038055"/>
    </source>
</evidence>